<evidence type="ECO:0000256" key="3">
    <source>
        <dbReference type="ARBA" id="ARBA00023098"/>
    </source>
</evidence>
<evidence type="ECO:0000259" key="5">
    <source>
        <dbReference type="PROSITE" id="PS51635"/>
    </source>
</evidence>
<keyword evidence="2 4" id="KW-0442">Lipid degradation</keyword>
<gene>
    <name evidence="6" type="ORF">C8N35_103316</name>
</gene>
<keyword evidence="1 4" id="KW-0378">Hydrolase</keyword>
<sequence>MLQKGRVMADDQRAELVGLVLQGGGALGAYQAGAYEALMKAGWAPDWVAGISIGAINAAIIAGNPPERRVERLACFWNRLSGNLMAMPPEGTDYRSWFNEASAAMTTAFGLPGFFRPRTLSPLFSARGSCGAISFYDTAPLRETLLELVDFDLLNSGAVRLSVGAVNVTSGNFAYFDTENMTVTVDHVMASGALPPSFPPMEIDGQMYWDGGLVSNTPLQYVLEDAGPHEDMLLFQIDLFDARGEVPQTIWDVEHRIKDIRFSSRTRLNTDRFRQLQRLRRAARRLYGKLPENLKQDADALLLEEAGCDADVTVVHLIHRLAPYTKQSKDYEFSRASVNEHWTAGTNDVVRTLRHPKWLSRGKPKEGVAVFDLAREG</sequence>
<dbReference type="Proteomes" id="UP000244081">
    <property type="component" value="Unassembled WGS sequence"/>
</dbReference>
<organism evidence="6 7">
    <name type="scientific">Breoghania corrubedonensis</name>
    <dbReference type="NCBI Taxonomy" id="665038"/>
    <lineage>
        <taxon>Bacteria</taxon>
        <taxon>Pseudomonadati</taxon>
        <taxon>Pseudomonadota</taxon>
        <taxon>Alphaproteobacteria</taxon>
        <taxon>Hyphomicrobiales</taxon>
        <taxon>Stappiaceae</taxon>
        <taxon>Breoghania</taxon>
    </lineage>
</organism>
<proteinExistence type="predicted"/>
<keyword evidence="3 4" id="KW-0443">Lipid metabolism</keyword>
<keyword evidence="7" id="KW-1185">Reference proteome</keyword>
<feature type="active site" description="Nucleophile" evidence="4">
    <location>
        <position position="52"/>
    </location>
</feature>
<reference evidence="6 7" key="1">
    <citation type="submission" date="2018-04" db="EMBL/GenBank/DDBJ databases">
        <title>Genomic Encyclopedia of Archaeal and Bacterial Type Strains, Phase II (KMG-II): from individual species to whole genera.</title>
        <authorList>
            <person name="Goeker M."/>
        </authorList>
    </citation>
    <scope>NUCLEOTIDE SEQUENCE [LARGE SCALE GENOMIC DNA]</scope>
    <source>
        <strain evidence="6 7">DSM 23382</strain>
    </source>
</reference>
<feature type="short sequence motif" description="GXGXXG" evidence="4">
    <location>
        <begin position="23"/>
        <end position="28"/>
    </location>
</feature>
<dbReference type="InterPro" id="IPR002641">
    <property type="entry name" value="PNPLA_dom"/>
</dbReference>
<dbReference type="GO" id="GO:0016042">
    <property type="term" value="P:lipid catabolic process"/>
    <property type="evidence" value="ECO:0007669"/>
    <property type="project" value="UniProtKB-UniRule"/>
</dbReference>
<dbReference type="EMBL" id="QAYG01000003">
    <property type="protein sequence ID" value="PTW61133.1"/>
    <property type="molecule type" value="Genomic_DNA"/>
</dbReference>
<dbReference type="InterPro" id="IPR050301">
    <property type="entry name" value="NTE"/>
</dbReference>
<feature type="short sequence motif" description="GXSXG" evidence="4">
    <location>
        <begin position="50"/>
        <end position="54"/>
    </location>
</feature>
<dbReference type="Pfam" id="PF12536">
    <property type="entry name" value="DUF3734"/>
    <property type="match status" value="1"/>
</dbReference>
<comment type="caution">
    <text evidence="6">The sequence shown here is derived from an EMBL/GenBank/DDBJ whole genome shotgun (WGS) entry which is preliminary data.</text>
</comment>
<accession>A0A2T5VBK0</accession>
<feature type="active site" description="Proton acceptor" evidence="4">
    <location>
        <position position="210"/>
    </location>
</feature>
<protein>
    <submittedName>
        <fullName evidence="6">NTE family protein</fullName>
    </submittedName>
</protein>
<dbReference type="InterPro" id="IPR021095">
    <property type="entry name" value="DUF3734"/>
</dbReference>
<dbReference type="Pfam" id="PF01734">
    <property type="entry name" value="Patatin"/>
    <property type="match status" value="1"/>
</dbReference>
<dbReference type="AlphaFoldDB" id="A0A2T5VBK0"/>
<evidence type="ECO:0000256" key="4">
    <source>
        <dbReference type="PROSITE-ProRule" id="PRU01161"/>
    </source>
</evidence>
<dbReference type="PANTHER" id="PTHR14226">
    <property type="entry name" value="NEUROPATHY TARGET ESTERASE/SWISS CHEESE D.MELANOGASTER"/>
    <property type="match status" value="1"/>
</dbReference>
<dbReference type="SUPFAM" id="SSF52151">
    <property type="entry name" value="FabD/lysophospholipase-like"/>
    <property type="match status" value="1"/>
</dbReference>
<feature type="domain" description="PNPLA" evidence="5">
    <location>
        <begin position="19"/>
        <end position="223"/>
    </location>
</feature>
<dbReference type="Gene3D" id="3.40.1090.10">
    <property type="entry name" value="Cytosolic phospholipase A2 catalytic domain"/>
    <property type="match status" value="2"/>
</dbReference>
<dbReference type="PANTHER" id="PTHR14226:SF57">
    <property type="entry name" value="BLR7027 PROTEIN"/>
    <property type="match status" value="1"/>
</dbReference>
<name>A0A2T5VBK0_9HYPH</name>
<evidence type="ECO:0000313" key="6">
    <source>
        <dbReference type="EMBL" id="PTW61133.1"/>
    </source>
</evidence>
<evidence type="ECO:0000313" key="7">
    <source>
        <dbReference type="Proteomes" id="UP000244081"/>
    </source>
</evidence>
<dbReference type="InterPro" id="IPR016035">
    <property type="entry name" value="Acyl_Trfase/lysoPLipase"/>
</dbReference>
<feature type="short sequence motif" description="DGA/G" evidence="4">
    <location>
        <begin position="210"/>
        <end position="212"/>
    </location>
</feature>
<dbReference type="PROSITE" id="PS51635">
    <property type="entry name" value="PNPLA"/>
    <property type="match status" value="1"/>
</dbReference>
<evidence type="ECO:0000256" key="2">
    <source>
        <dbReference type="ARBA" id="ARBA00022963"/>
    </source>
</evidence>
<dbReference type="GO" id="GO:0016787">
    <property type="term" value="F:hydrolase activity"/>
    <property type="evidence" value="ECO:0007669"/>
    <property type="project" value="UniProtKB-UniRule"/>
</dbReference>
<evidence type="ECO:0000256" key="1">
    <source>
        <dbReference type="ARBA" id="ARBA00022801"/>
    </source>
</evidence>